<proteinExistence type="predicted"/>
<evidence type="ECO:0000313" key="2">
    <source>
        <dbReference type="Proteomes" id="UP001628193"/>
    </source>
</evidence>
<gene>
    <name evidence="1" type="ORF">SIID45300_01970</name>
</gene>
<dbReference type="RefSeq" id="WP_420905330.1">
    <property type="nucleotide sequence ID" value="NZ_BAAFGK010000004.1"/>
</dbReference>
<comment type="caution">
    <text evidence="1">The sequence shown here is derived from an EMBL/GenBank/DDBJ whole genome shotgun (WGS) entry which is preliminary data.</text>
</comment>
<dbReference type="Gene3D" id="1.20.120.10">
    <property type="entry name" value="Cytochrome c/b562"/>
    <property type="match status" value="1"/>
</dbReference>
<evidence type="ECO:0000313" key="1">
    <source>
        <dbReference type="EMBL" id="GAB0057638.1"/>
    </source>
</evidence>
<dbReference type="Proteomes" id="UP001628193">
    <property type="component" value="Unassembled WGS sequence"/>
</dbReference>
<keyword evidence="2" id="KW-1185">Reference proteome</keyword>
<dbReference type="EMBL" id="BAAFGK010000004">
    <property type="protein sequence ID" value="GAB0057638.1"/>
    <property type="molecule type" value="Genomic_DNA"/>
</dbReference>
<reference evidence="1 2" key="1">
    <citation type="submission" date="2024-09" db="EMBL/GenBank/DDBJ databases">
        <title>Draft genome sequence of Candidatus Magnetaquicoccaceae bacterium FCR-1.</title>
        <authorList>
            <person name="Shimoshige H."/>
            <person name="Shimamura S."/>
            <person name="Taoka A."/>
            <person name="Kobayashi H."/>
            <person name="Maekawa T."/>
        </authorList>
    </citation>
    <scope>NUCLEOTIDE SEQUENCE [LARGE SCALE GENOMIC DNA]</scope>
    <source>
        <strain evidence="1 2">FCR-1</strain>
    </source>
</reference>
<sequence length="182" mass="19736">MNSRVGLVNHRVGRLGRCGAKIGLAAALLGTAALLAWSIPVAQAGEKEHYVDSVISMIRLHSDAIRQLATHDFRYSRNLARHATGLQNTFGLLGPMEWHVSTSITLQKGGEGPKLTEDDFNKMADQCQKSMKHLYQASIKHVEQKSGADAVIKALDDVQSKCTHCHGLLDGVAPDVWGKKGS</sequence>
<dbReference type="SUPFAM" id="SSF47175">
    <property type="entry name" value="Cytochromes"/>
    <property type="match status" value="1"/>
</dbReference>
<organism evidence="1 2">
    <name type="scientific">Candidatus Magnetaquiglobus chichijimensis</name>
    <dbReference type="NCBI Taxonomy" id="3141448"/>
    <lineage>
        <taxon>Bacteria</taxon>
        <taxon>Pseudomonadati</taxon>
        <taxon>Pseudomonadota</taxon>
        <taxon>Magnetococcia</taxon>
        <taxon>Magnetococcales</taxon>
        <taxon>Candidatus Magnetaquicoccaceae</taxon>
        <taxon>Candidatus Magnetaquiglobus</taxon>
    </lineage>
</organism>
<accession>A0ABQ0C9T6</accession>
<name>A0ABQ0C9T6_9PROT</name>
<evidence type="ECO:0008006" key="3">
    <source>
        <dbReference type="Google" id="ProtNLM"/>
    </source>
</evidence>
<protein>
    <recommendedName>
        <fullName evidence="3">Cytochrome c</fullName>
    </recommendedName>
</protein>
<dbReference type="InterPro" id="IPR010980">
    <property type="entry name" value="Cyt_c/b562"/>
</dbReference>